<name>A0A4R2L5F7_9FIRM</name>
<proteinExistence type="predicted"/>
<evidence type="ECO:0000256" key="1">
    <source>
        <dbReference type="SAM" id="Phobius"/>
    </source>
</evidence>
<dbReference type="EMBL" id="SLWV01000003">
    <property type="protein sequence ID" value="TCO79126.1"/>
    <property type="molecule type" value="Genomic_DNA"/>
</dbReference>
<dbReference type="RefSeq" id="WP_132242861.1">
    <property type="nucleotide sequence ID" value="NZ_SLWV01000003.1"/>
</dbReference>
<reference evidence="2 3" key="1">
    <citation type="submission" date="2019-03" db="EMBL/GenBank/DDBJ databases">
        <title>Genomic Encyclopedia of Type Strains, Phase IV (KMG-IV): sequencing the most valuable type-strain genomes for metagenomic binning, comparative biology and taxonomic classification.</title>
        <authorList>
            <person name="Goeker M."/>
        </authorList>
    </citation>
    <scope>NUCLEOTIDE SEQUENCE [LARGE SCALE GENOMIC DNA]</scope>
    <source>
        <strain evidence="2 3">DSM 102940</strain>
    </source>
</reference>
<evidence type="ECO:0000313" key="3">
    <source>
        <dbReference type="Proteomes" id="UP000294919"/>
    </source>
</evidence>
<dbReference type="AlphaFoldDB" id="A0A4R2L5F7"/>
<keyword evidence="1" id="KW-1133">Transmembrane helix</keyword>
<organism evidence="2 3">
    <name type="scientific">Marinisporobacter balticus</name>
    <dbReference type="NCBI Taxonomy" id="2018667"/>
    <lineage>
        <taxon>Bacteria</taxon>
        <taxon>Bacillati</taxon>
        <taxon>Bacillota</taxon>
        <taxon>Clostridia</taxon>
        <taxon>Peptostreptococcales</taxon>
        <taxon>Thermotaleaceae</taxon>
        <taxon>Marinisporobacter</taxon>
    </lineage>
</organism>
<keyword evidence="1" id="KW-0472">Membrane</keyword>
<feature type="transmembrane region" description="Helical" evidence="1">
    <location>
        <begin position="6"/>
        <end position="26"/>
    </location>
</feature>
<gene>
    <name evidence="2" type="ORF">EV214_103178</name>
</gene>
<sequence length="83" mass="9743">MKVDAQLILSFALLSMVIWQQLYIFLSENRHNQERKDLLNRLMAKDTREYVNISGGSTDKKVINPVARNIKEDLRKQGILRQE</sequence>
<dbReference type="Proteomes" id="UP000294919">
    <property type="component" value="Unassembled WGS sequence"/>
</dbReference>
<accession>A0A4R2L5F7</accession>
<comment type="caution">
    <text evidence="2">The sequence shown here is derived from an EMBL/GenBank/DDBJ whole genome shotgun (WGS) entry which is preliminary data.</text>
</comment>
<keyword evidence="3" id="KW-1185">Reference proteome</keyword>
<evidence type="ECO:0000313" key="2">
    <source>
        <dbReference type="EMBL" id="TCO79126.1"/>
    </source>
</evidence>
<keyword evidence="1" id="KW-0812">Transmembrane</keyword>
<protein>
    <submittedName>
        <fullName evidence="2">Uncharacterized protein</fullName>
    </submittedName>
</protein>